<dbReference type="InterPro" id="IPR029044">
    <property type="entry name" value="Nucleotide-diphossugar_trans"/>
</dbReference>
<evidence type="ECO:0000313" key="2">
    <source>
        <dbReference type="EMBL" id="MBE7942570.1"/>
    </source>
</evidence>
<evidence type="ECO:0000313" key="3">
    <source>
        <dbReference type="Proteomes" id="UP000715965"/>
    </source>
</evidence>
<sequence>MKSLRELYAEHSGKVSDKWSIYLDLYDRILSAWRTKPVELLEIGIQNGGSLDIWARYFESGKKFVGCDINPSCALLVYRDPRISVVVGDANRDETEASISTISERFDIIIDDGSHTLSDVVRSFLRYWPRLRYGGVFAIEDLHCSYWQEYEGGVHHPWSSINFLKLLVDLVNHEHWGLTSARLKLIQSFLSRHQCEIPEEQLACIQSITFANSLCFITKEPVERNELGGRVIAGTDEAVVPGHCRLAGQPLSSPSQTTNPYSVDLTPPAQLLARAHWEIDRQRATAIRLSAELAAERSQKAEALARAAEAEEFSQRIVRSRGWRALDRLRTPIVAYRRIRDRMRPAPSATRSDTDLVQNRNVASKLAYEQRVRQEADALAEYLPAILETLRESKVWPRISVLMPVYNAQETHLRRAIESVLNQLYGHWELCIADDCSTDPKIRAILQEYANRDDRIRVVYRSENGHISAATNSALEVASGEFVALLDHDDELHPLALYRIGCVLSDDPEIDLIYTDEDKIDAQGRRSDPYFKCDFNYELLLSHNMICHLGVYRRSTALAIGGFRLGFEGAQDYDFALRFLETIGTARVKHIPEILYHWRMHEQSTAAAADAKPYAVVAAERAIQEHLNRVGLKGEVGQAPEAPGMHRVRFSEPQSEPSVDIVIPTRDRADLLSIALSSIFGKTQYDNFQVIVVDNGSQEKESLDLIEEWVARGRVRVLRVDEPFNFSRLNNVAVQQSKADLVCLLNNDIEIIEGDWLREMVSHAIRPGVGCVGARLWYPDGTLQHGGVVLGIGGVAGHAHKRWPRGDAGYFGRAVLLQSFSAVTAACLMVRREIFDQVGGLDEKLRVAFNDVDFCLRVRKAGYRNVWTPYAQLVHHESVSRGLEDNPEKQRRFSEEVAFMKERWGKELVTDPMYSVNLTLEREDFGFR</sequence>
<protein>
    <submittedName>
        <fullName evidence="2">Glycosyltransferase</fullName>
    </submittedName>
</protein>
<dbReference type="EMBL" id="JADDOJ010000110">
    <property type="protein sequence ID" value="MBE7942570.1"/>
    <property type="molecule type" value="Genomic_DNA"/>
</dbReference>
<gene>
    <name evidence="2" type="ORF">IM725_18535</name>
</gene>
<feature type="domain" description="Glycosyltransferase 2-like" evidence="1">
    <location>
        <begin position="661"/>
        <end position="838"/>
    </location>
</feature>
<dbReference type="Pfam" id="PF13578">
    <property type="entry name" value="Methyltransf_24"/>
    <property type="match status" value="1"/>
</dbReference>
<dbReference type="Proteomes" id="UP000715965">
    <property type="component" value="Unassembled WGS sequence"/>
</dbReference>
<accession>A0ABR9SJP7</accession>
<keyword evidence="3" id="KW-1185">Reference proteome</keyword>
<dbReference type="InterPro" id="IPR050834">
    <property type="entry name" value="Glycosyltransf_2"/>
</dbReference>
<dbReference type="CDD" id="cd04184">
    <property type="entry name" value="GT2_RfbC_Mx_like"/>
    <property type="match status" value="1"/>
</dbReference>
<reference evidence="2 3" key="1">
    <citation type="submission" date="2020-10" db="EMBL/GenBank/DDBJ databases">
        <title>Draft genome of Ramlibacter aquaticus LMG 30558.</title>
        <authorList>
            <person name="Props R."/>
        </authorList>
    </citation>
    <scope>NUCLEOTIDE SEQUENCE [LARGE SCALE GENOMIC DNA]</scope>
    <source>
        <strain evidence="2 3">LMG 30558</strain>
    </source>
</reference>
<dbReference type="Pfam" id="PF00535">
    <property type="entry name" value="Glycos_transf_2"/>
    <property type="match status" value="2"/>
</dbReference>
<feature type="domain" description="Glycosyltransferase 2-like" evidence="1">
    <location>
        <begin position="400"/>
        <end position="555"/>
    </location>
</feature>
<dbReference type="SUPFAM" id="SSF53448">
    <property type="entry name" value="Nucleotide-diphospho-sugar transferases"/>
    <property type="match status" value="2"/>
</dbReference>
<organism evidence="2 3">
    <name type="scientific">Ramlibacter aquaticus</name>
    <dbReference type="NCBI Taxonomy" id="2780094"/>
    <lineage>
        <taxon>Bacteria</taxon>
        <taxon>Pseudomonadati</taxon>
        <taxon>Pseudomonadota</taxon>
        <taxon>Betaproteobacteria</taxon>
        <taxon>Burkholderiales</taxon>
        <taxon>Comamonadaceae</taxon>
        <taxon>Ramlibacter</taxon>
    </lineage>
</organism>
<dbReference type="RefSeq" id="WP_193782119.1">
    <property type="nucleotide sequence ID" value="NZ_JADDOJ010000110.1"/>
</dbReference>
<dbReference type="Gene3D" id="3.40.50.150">
    <property type="entry name" value="Vaccinia Virus protein VP39"/>
    <property type="match status" value="1"/>
</dbReference>
<dbReference type="SUPFAM" id="SSF53335">
    <property type="entry name" value="S-adenosyl-L-methionine-dependent methyltransferases"/>
    <property type="match status" value="1"/>
</dbReference>
<name>A0ABR9SJP7_9BURK</name>
<dbReference type="CDD" id="cd04186">
    <property type="entry name" value="GT_2_like_c"/>
    <property type="match status" value="1"/>
</dbReference>
<dbReference type="PANTHER" id="PTHR43685">
    <property type="entry name" value="GLYCOSYLTRANSFERASE"/>
    <property type="match status" value="1"/>
</dbReference>
<proteinExistence type="predicted"/>
<dbReference type="Gene3D" id="3.90.550.10">
    <property type="entry name" value="Spore Coat Polysaccharide Biosynthesis Protein SpsA, Chain A"/>
    <property type="match status" value="2"/>
</dbReference>
<dbReference type="InterPro" id="IPR029063">
    <property type="entry name" value="SAM-dependent_MTases_sf"/>
</dbReference>
<dbReference type="InterPro" id="IPR001173">
    <property type="entry name" value="Glyco_trans_2-like"/>
</dbReference>
<comment type="caution">
    <text evidence="2">The sequence shown here is derived from an EMBL/GenBank/DDBJ whole genome shotgun (WGS) entry which is preliminary data.</text>
</comment>
<dbReference type="PANTHER" id="PTHR43685:SF2">
    <property type="entry name" value="GLYCOSYLTRANSFERASE 2-LIKE DOMAIN-CONTAINING PROTEIN"/>
    <property type="match status" value="1"/>
</dbReference>
<evidence type="ECO:0000259" key="1">
    <source>
        <dbReference type="Pfam" id="PF00535"/>
    </source>
</evidence>